<keyword evidence="3" id="KW-1185">Reference proteome</keyword>
<dbReference type="AlphaFoldDB" id="A0A0L8LG65"/>
<feature type="region of interest" description="Disordered" evidence="1">
    <location>
        <begin position="32"/>
        <end position="75"/>
    </location>
</feature>
<evidence type="ECO:0000313" key="2">
    <source>
        <dbReference type="EMBL" id="KOG37110.1"/>
    </source>
</evidence>
<sequence>MLPRATTRTRAPGLFLRCGATRRQDRDQLSLAEAMATGSSPTGRGTSMASAHGTRTRSEKRPPQFPPIGAPYMAK</sequence>
<reference evidence="3" key="1">
    <citation type="submission" date="2015-07" db="EMBL/GenBank/DDBJ databases">
        <authorList>
            <person name="Ju K.-S."/>
            <person name="Doroghazi J.R."/>
            <person name="Metcalf W.W."/>
        </authorList>
    </citation>
    <scope>NUCLEOTIDE SEQUENCE [LARGE SCALE GENOMIC DNA]</scope>
    <source>
        <strain evidence="3">NRRL 2290</strain>
    </source>
</reference>
<proteinExistence type="predicted"/>
<organism evidence="2 3">
    <name type="scientific">Streptomyces resistomycificus</name>
    <dbReference type="NCBI Taxonomy" id="67356"/>
    <lineage>
        <taxon>Bacteria</taxon>
        <taxon>Bacillati</taxon>
        <taxon>Actinomycetota</taxon>
        <taxon>Actinomycetes</taxon>
        <taxon>Kitasatosporales</taxon>
        <taxon>Streptomycetaceae</taxon>
        <taxon>Streptomyces</taxon>
        <taxon>Streptomyces aurantiacus group</taxon>
    </lineage>
</organism>
<name>A0A0L8LG65_9ACTN</name>
<evidence type="ECO:0000313" key="3">
    <source>
        <dbReference type="Proteomes" id="UP000037251"/>
    </source>
</evidence>
<evidence type="ECO:0000256" key="1">
    <source>
        <dbReference type="SAM" id="MobiDB-lite"/>
    </source>
</evidence>
<comment type="caution">
    <text evidence="2">The sequence shown here is derived from an EMBL/GenBank/DDBJ whole genome shotgun (WGS) entry which is preliminary data.</text>
</comment>
<protein>
    <submittedName>
        <fullName evidence="2">Uncharacterized protein</fullName>
    </submittedName>
</protein>
<gene>
    <name evidence="2" type="ORF">ADK37_11865</name>
</gene>
<feature type="compositionally biased region" description="Polar residues" evidence="1">
    <location>
        <begin position="37"/>
        <end position="49"/>
    </location>
</feature>
<dbReference type="EMBL" id="LGUS01000116">
    <property type="protein sequence ID" value="KOG37110.1"/>
    <property type="molecule type" value="Genomic_DNA"/>
</dbReference>
<accession>A0A0L8LG65</accession>
<dbReference type="Proteomes" id="UP000037251">
    <property type="component" value="Unassembled WGS sequence"/>
</dbReference>
<dbReference type="PATRIC" id="fig|67356.5.peg.2563"/>